<accession>A0ABZ0LM19</accession>
<gene>
    <name evidence="1" type="ORF">R2D22_03730</name>
</gene>
<evidence type="ECO:0008006" key="3">
    <source>
        <dbReference type="Google" id="ProtNLM"/>
    </source>
</evidence>
<organism evidence="1 2">
    <name type="scientific">Streptomyces solicathayae</name>
    <dbReference type="NCBI Taxonomy" id="3081768"/>
    <lineage>
        <taxon>Bacteria</taxon>
        <taxon>Bacillati</taxon>
        <taxon>Actinomycetota</taxon>
        <taxon>Actinomycetes</taxon>
        <taxon>Kitasatosporales</taxon>
        <taxon>Streptomycetaceae</taxon>
        <taxon>Streptomyces</taxon>
    </lineage>
</organism>
<dbReference type="RefSeq" id="WP_318101198.1">
    <property type="nucleotide sequence ID" value="NZ_CP137573.1"/>
</dbReference>
<evidence type="ECO:0000313" key="1">
    <source>
        <dbReference type="EMBL" id="WOX20547.1"/>
    </source>
</evidence>
<dbReference type="EMBL" id="CP137573">
    <property type="protein sequence ID" value="WOX20547.1"/>
    <property type="molecule type" value="Genomic_DNA"/>
</dbReference>
<evidence type="ECO:0000313" key="2">
    <source>
        <dbReference type="Proteomes" id="UP001301731"/>
    </source>
</evidence>
<dbReference type="Proteomes" id="UP001301731">
    <property type="component" value="Chromosome"/>
</dbReference>
<sequence>MNAPDGGRQRLDPVSVLNAKITLVQLLGRAGVYAGDAEELIGLVEAGALAVAHREIGGGGGTGGIMGDAPAEKGELYAAGWLDGARAVADELDGIAGRTLRQAVGSDTAAEQDDDPRTRVGRMEIERAKVAVTPLHLTFAAVSDLDPEVSEQVLVAVLGTMGPRARAGYAGRLTEFASAHRVRLERLFAEYGPGSPIAIHGRYSLLHSPTCVAVLERLAVAPAALREEWDAAELPPAWLDGLTTAWDATA</sequence>
<proteinExistence type="predicted"/>
<keyword evidence="2" id="KW-1185">Reference proteome</keyword>
<name>A0ABZ0LM19_9ACTN</name>
<protein>
    <recommendedName>
        <fullName evidence="3">LigA protein</fullName>
    </recommendedName>
</protein>
<reference evidence="1 2" key="1">
    <citation type="submission" date="2023-10" db="EMBL/GenBank/DDBJ databases">
        <title>The genome sequence of Streptomyces sp. HUAS YS2.</title>
        <authorList>
            <person name="Mo P."/>
        </authorList>
    </citation>
    <scope>NUCLEOTIDE SEQUENCE [LARGE SCALE GENOMIC DNA]</scope>
    <source>
        <strain evidence="1 2">HUAS YS2</strain>
    </source>
</reference>